<evidence type="ECO:0000313" key="2">
    <source>
        <dbReference type="EMBL" id="MDV0444658.1"/>
    </source>
</evidence>
<keyword evidence="1" id="KW-0175">Coiled coil</keyword>
<accession>A0ABU3VMM4</accession>
<proteinExistence type="predicted"/>
<organism evidence="2 3">
    <name type="scientific">Methanimicrococcus hacksteinii</name>
    <dbReference type="NCBI Taxonomy" id="3028293"/>
    <lineage>
        <taxon>Archaea</taxon>
        <taxon>Methanobacteriati</taxon>
        <taxon>Methanobacteriota</taxon>
        <taxon>Stenosarchaea group</taxon>
        <taxon>Methanomicrobia</taxon>
        <taxon>Methanosarcinales</taxon>
        <taxon>Methanosarcinaceae</taxon>
        <taxon>Methanimicrococcus</taxon>
    </lineage>
</organism>
<feature type="coiled-coil region" evidence="1">
    <location>
        <begin position="100"/>
        <end position="127"/>
    </location>
</feature>
<sequence length="287" mass="33395">MSIYDQLQVLQYEYEKYRDSDTDKPSFFYFVEHCGRVKEVTDNFFEEVSEMGDEGRPLLGKNARTVQLIRNAGKKAMAEQKLIARASELPISRAWTADGIDETIARIKRLEQNASAKIENLTKIETMVTTTMTVGNYKKIRKMAADGLRKKIDNPRFSFESIIPAKYRIFVGKEDIQTINAILNFIVPDMEKQDVDEIENMNYVSFKYSILMLITALRLTYEFPPNYEMYRFCAALPKNPNENSELIPKLENLIKSTDSKMSNIIKLAKTYDKYEQYEMKVLKENEN</sequence>
<dbReference type="Proteomes" id="UP001272052">
    <property type="component" value="Unassembled WGS sequence"/>
</dbReference>
<dbReference type="EMBL" id="JAWDKC010000006">
    <property type="protein sequence ID" value="MDV0444658.1"/>
    <property type="molecule type" value="Genomic_DNA"/>
</dbReference>
<comment type="caution">
    <text evidence="2">The sequence shown here is derived from an EMBL/GenBank/DDBJ whole genome shotgun (WGS) entry which is preliminary data.</text>
</comment>
<dbReference type="RefSeq" id="WP_318785054.1">
    <property type="nucleotide sequence ID" value="NZ_JAWDKC010000006.1"/>
</dbReference>
<name>A0ABU3VMM4_9EURY</name>
<gene>
    <name evidence="2" type="ORF">MmiAt1_01900</name>
</gene>
<protein>
    <submittedName>
        <fullName evidence="2">Uncharacterized protein</fullName>
    </submittedName>
</protein>
<evidence type="ECO:0000313" key="3">
    <source>
        <dbReference type="Proteomes" id="UP001272052"/>
    </source>
</evidence>
<keyword evidence="3" id="KW-1185">Reference proteome</keyword>
<reference evidence="2 3" key="1">
    <citation type="submission" date="2023-06" db="EMBL/GenBank/DDBJ databases">
        <title>Genome sequence of Methanimicrococcus sp. At1.</title>
        <authorList>
            <person name="Protasov E."/>
            <person name="Platt K."/>
            <person name="Poehlein A."/>
            <person name="Daniel R."/>
            <person name="Brune A."/>
        </authorList>
    </citation>
    <scope>NUCLEOTIDE SEQUENCE [LARGE SCALE GENOMIC DNA]</scope>
    <source>
        <strain evidence="2 3">At1</strain>
    </source>
</reference>
<evidence type="ECO:0000256" key="1">
    <source>
        <dbReference type="SAM" id="Coils"/>
    </source>
</evidence>